<feature type="compositionally biased region" description="Low complexity" evidence="13">
    <location>
        <begin position="131"/>
        <end position="144"/>
    </location>
</feature>
<feature type="region of interest" description="Disordered" evidence="13">
    <location>
        <begin position="901"/>
        <end position="942"/>
    </location>
</feature>
<dbReference type="PROSITE" id="PS00479">
    <property type="entry name" value="ZF_DAG_PE_1"/>
    <property type="match status" value="3"/>
</dbReference>
<evidence type="ECO:0000256" key="12">
    <source>
        <dbReference type="RuleBase" id="RU361128"/>
    </source>
</evidence>
<dbReference type="PROSITE" id="PS50081">
    <property type="entry name" value="ZF_DAG_PE_2"/>
    <property type="match status" value="3"/>
</dbReference>
<dbReference type="Gene3D" id="3.10.20.90">
    <property type="entry name" value="Phosphatidylinositol 3-kinase Catalytic Subunit, Chain A, domain 1"/>
    <property type="match status" value="1"/>
</dbReference>
<dbReference type="Gene3D" id="3.30.60.20">
    <property type="match status" value="2"/>
</dbReference>
<dbReference type="SMART" id="SM00109">
    <property type="entry name" value="C1"/>
    <property type="match status" value="3"/>
</dbReference>
<comment type="catalytic activity">
    <reaction evidence="12">
        <text>a 1,2-diacyl-sn-glycerol + ATP = a 1,2-diacyl-sn-glycero-3-phosphate + ADP + H(+)</text>
        <dbReference type="Rhea" id="RHEA:10272"/>
        <dbReference type="ChEBI" id="CHEBI:15378"/>
        <dbReference type="ChEBI" id="CHEBI:17815"/>
        <dbReference type="ChEBI" id="CHEBI:30616"/>
        <dbReference type="ChEBI" id="CHEBI:58608"/>
        <dbReference type="ChEBI" id="CHEBI:456216"/>
        <dbReference type="EC" id="2.7.1.107"/>
    </reaction>
</comment>
<keyword evidence="8 12" id="KW-0418">Kinase</keyword>
<dbReference type="RefSeq" id="XP_024355484.1">
    <property type="nucleotide sequence ID" value="XM_024490081.1"/>
</dbReference>
<evidence type="ECO:0000259" key="15">
    <source>
        <dbReference type="PROSITE" id="PS50146"/>
    </source>
</evidence>
<dbReference type="Pfam" id="PF00788">
    <property type="entry name" value="RA"/>
    <property type="match status" value="2"/>
</dbReference>
<comment type="similarity">
    <text evidence="2 12">Belongs to the eukaryotic diacylglycerol kinase family.</text>
</comment>
<dbReference type="FunFam" id="3.40.50.10330:FF:000011">
    <property type="entry name" value="Diacylglycerol kinase"/>
    <property type="match status" value="1"/>
</dbReference>
<dbReference type="SUPFAM" id="SSF57889">
    <property type="entry name" value="Cysteine-rich domain"/>
    <property type="match status" value="3"/>
</dbReference>
<feature type="compositionally biased region" description="Polar residues" evidence="13">
    <location>
        <begin position="272"/>
        <end position="281"/>
    </location>
</feature>
<dbReference type="SMART" id="SM00046">
    <property type="entry name" value="DAGKc"/>
    <property type="match status" value="1"/>
</dbReference>
<dbReference type="Pfam" id="PF00609">
    <property type="entry name" value="DAGK_acc"/>
    <property type="match status" value="1"/>
</dbReference>
<dbReference type="EMBL" id="APAU02000003">
    <property type="protein sequence ID" value="EUB64288.1"/>
    <property type="molecule type" value="Genomic_DNA"/>
</dbReference>
<dbReference type="InterPro" id="IPR029071">
    <property type="entry name" value="Ubiquitin-like_domsf"/>
</dbReference>
<feature type="domain" description="Phorbol-ester/DAG-type" evidence="14">
    <location>
        <begin position="666"/>
        <end position="717"/>
    </location>
</feature>
<feature type="compositionally biased region" description="Low complexity" evidence="13">
    <location>
        <begin position="644"/>
        <end position="653"/>
    </location>
</feature>
<dbReference type="InterPro" id="IPR037607">
    <property type="entry name" value="DGK"/>
</dbReference>
<feature type="region of interest" description="Disordered" evidence="13">
    <location>
        <begin position="248"/>
        <end position="306"/>
    </location>
</feature>
<evidence type="ECO:0000259" key="14">
    <source>
        <dbReference type="PROSITE" id="PS50081"/>
    </source>
</evidence>
<gene>
    <name evidence="17" type="ORF">EGR_00832</name>
</gene>
<evidence type="ECO:0000256" key="4">
    <source>
        <dbReference type="ARBA" id="ARBA00022723"/>
    </source>
</evidence>
<keyword evidence="18" id="KW-1185">Reference proteome</keyword>
<dbReference type="SMART" id="SM00314">
    <property type="entry name" value="RA"/>
    <property type="match status" value="2"/>
</dbReference>
<dbReference type="InterPro" id="IPR016064">
    <property type="entry name" value="NAD/diacylglycerol_kinase_sf"/>
</dbReference>
<feature type="compositionally biased region" description="Polar residues" evidence="13">
    <location>
        <begin position="632"/>
        <end position="642"/>
    </location>
</feature>
<feature type="compositionally biased region" description="Low complexity" evidence="13">
    <location>
        <begin position="1855"/>
        <end position="1868"/>
    </location>
</feature>
<feature type="region of interest" description="Disordered" evidence="13">
    <location>
        <begin position="626"/>
        <end position="654"/>
    </location>
</feature>
<keyword evidence="3 12" id="KW-0808">Transferase</keyword>
<evidence type="ECO:0000256" key="10">
    <source>
        <dbReference type="ARBA" id="ARBA00022840"/>
    </source>
</evidence>
<evidence type="ECO:0000256" key="13">
    <source>
        <dbReference type="SAM" id="MobiDB-lite"/>
    </source>
</evidence>
<dbReference type="InterPro" id="IPR000159">
    <property type="entry name" value="RA_dom"/>
</dbReference>
<name>W6USM4_ECHGR</name>
<evidence type="ECO:0000256" key="1">
    <source>
        <dbReference type="ARBA" id="ARBA00004370"/>
    </source>
</evidence>
<dbReference type="Pfam" id="PF24099">
    <property type="entry name" value="RBD_DGKtheta"/>
    <property type="match status" value="1"/>
</dbReference>
<keyword evidence="6 12" id="KW-0547">Nucleotide-binding</keyword>
<dbReference type="OrthoDB" id="242257at2759"/>
<dbReference type="GO" id="GO:0016020">
    <property type="term" value="C:membrane"/>
    <property type="evidence" value="ECO:0007669"/>
    <property type="project" value="UniProtKB-SubCell"/>
</dbReference>
<feature type="compositionally biased region" description="Polar residues" evidence="13">
    <location>
        <begin position="909"/>
        <end position="922"/>
    </location>
</feature>
<dbReference type="OMA" id="LQFETRR"/>
<dbReference type="FunFam" id="2.60.200.40:FF:000004">
    <property type="entry name" value="Diacylglycerol kinase"/>
    <property type="match status" value="1"/>
</dbReference>
<feature type="compositionally biased region" description="Basic and acidic residues" evidence="13">
    <location>
        <begin position="190"/>
        <end position="199"/>
    </location>
</feature>
<keyword evidence="11" id="KW-0472">Membrane</keyword>
<feature type="domain" description="Phorbol-ester/DAG-type" evidence="14">
    <location>
        <begin position="730"/>
        <end position="778"/>
    </location>
</feature>
<feature type="compositionally biased region" description="Pro residues" evidence="13">
    <location>
        <begin position="923"/>
        <end position="938"/>
    </location>
</feature>
<feature type="compositionally biased region" description="Basic and acidic residues" evidence="13">
    <location>
        <begin position="91"/>
        <end position="116"/>
    </location>
</feature>
<dbReference type="PANTHER" id="PTHR11255:SF54">
    <property type="entry name" value="DIACYLGLYCEROL KINASE THETA"/>
    <property type="match status" value="1"/>
</dbReference>
<evidence type="ECO:0000313" key="18">
    <source>
        <dbReference type="Proteomes" id="UP000019149"/>
    </source>
</evidence>
<proteinExistence type="inferred from homology"/>
<feature type="domain" description="Phorbol-ester/DAG-type" evidence="14">
    <location>
        <begin position="949"/>
        <end position="1000"/>
    </location>
</feature>
<dbReference type="CTD" id="36336547"/>
<dbReference type="STRING" id="6210.W6USM4"/>
<dbReference type="SUPFAM" id="SSF54236">
    <property type="entry name" value="Ubiquitin-like"/>
    <property type="match status" value="1"/>
</dbReference>
<dbReference type="CDD" id="cd17111">
    <property type="entry name" value="RA1_DAGK-theta"/>
    <property type="match status" value="1"/>
</dbReference>
<dbReference type="EC" id="2.7.1.107" evidence="12"/>
<dbReference type="CDD" id="cd20803">
    <property type="entry name" value="C1_DGKtheta_typeV_rpt1"/>
    <property type="match status" value="1"/>
</dbReference>
<dbReference type="InterPro" id="IPR046349">
    <property type="entry name" value="C1-like_sf"/>
</dbReference>
<dbReference type="SMART" id="SM00045">
    <property type="entry name" value="DAGKa"/>
    <property type="match status" value="1"/>
</dbReference>
<feature type="domain" description="Ras-associating" evidence="16">
    <location>
        <begin position="1073"/>
        <end position="1164"/>
    </location>
</feature>
<dbReference type="InterPro" id="IPR000756">
    <property type="entry name" value="Diacylglycerol_kin_accessory"/>
</dbReference>
<dbReference type="FunFam" id="3.30.60.20:FF:000002">
    <property type="entry name" value="Diacylglycerol kinase"/>
    <property type="match status" value="1"/>
</dbReference>
<keyword evidence="9" id="KW-0862">Zinc</keyword>
<dbReference type="GeneID" id="36336547"/>
<evidence type="ECO:0000256" key="2">
    <source>
        <dbReference type="ARBA" id="ARBA00009280"/>
    </source>
</evidence>
<comment type="caution">
    <text evidence="17">The sequence shown here is derived from an EMBL/GenBank/DDBJ whole genome shotgun (WGS) entry which is preliminary data.</text>
</comment>
<dbReference type="SUPFAM" id="SSF111331">
    <property type="entry name" value="NAD kinase/diacylglycerol kinase-like"/>
    <property type="match status" value="1"/>
</dbReference>
<dbReference type="InterPro" id="IPR001206">
    <property type="entry name" value="Diacylglycerol_kinase_cat_dom"/>
</dbReference>
<keyword evidence="10 12" id="KW-0067">ATP-binding</keyword>
<feature type="region of interest" description="Disordered" evidence="13">
    <location>
        <begin position="1855"/>
        <end position="1879"/>
    </location>
</feature>
<dbReference type="InterPro" id="IPR017438">
    <property type="entry name" value="ATP-NAD_kinase_N"/>
</dbReference>
<dbReference type="InterPro" id="IPR029064">
    <property type="entry name" value="Ribosomal_eL30-like_sf"/>
</dbReference>
<dbReference type="CDD" id="cd20854">
    <property type="entry name" value="C1_DGKtheta_typeV_rpt3"/>
    <property type="match status" value="1"/>
</dbReference>
<dbReference type="PANTHER" id="PTHR11255">
    <property type="entry name" value="DIACYLGLYCEROL KINASE"/>
    <property type="match status" value="1"/>
</dbReference>
<dbReference type="InterPro" id="IPR004038">
    <property type="entry name" value="Ribosomal_eL8/eL30/eS12/Gad45"/>
</dbReference>
<evidence type="ECO:0000256" key="3">
    <source>
        <dbReference type="ARBA" id="ARBA00022679"/>
    </source>
</evidence>
<dbReference type="Proteomes" id="UP000019149">
    <property type="component" value="Unassembled WGS sequence"/>
</dbReference>
<dbReference type="Gene3D" id="3.30.1330.30">
    <property type="match status" value="1"/>
</dbReference>
<dbReference type="InterPro" id="IPR002219">
    <property type="entry name" value="PKC_DAG/PE"/>
</dbReference>
<dbReference type="Pfam" id="PF00781">
    <property type="entry name" value="DAGK_cat"/>
    <property type="match status" value="1"/>
</dbReference>
<keyword evidence="5" id="KW-0677">Repeat</keyword>
<evidence type="ECO:0000256" key="6">
    <source>
        <dbReference type="ARBA" id="ARBA00022741"/>
    </source>
</evidence>
<dbReference type="Gene3D" id="2.60.200.40">
    <property type="match status" value="1"/>
</dbReference>
<evidence type="ECO:0000259" key="16">
    <source>
        <dbReference type="PROSITE" id="PS50200"/>
    </source>
</evidence>
<dbReference type="GO" id="GO:0004143">
    <property type="term" value="F:ATP-dependent diacylglycerol kinase activity"/>
    <property type="evidence" value="ECO:0007669"/>
    <property type="project" value="UniProtKB-EC"/>
</dbReference>
<feature type="domain" description="DAGKc" evidence="15">
    <location>
        <begin position="1360"/>
        <end position="1498"/>
    </location>
</feature>
<keyword evidence="7" id="KW-0863">Zinc-finger</keyword>
<evidence type="ECO:0000256" key="8">
    <source>
        <dbReference type="ARBA" id="ARBA00022777"/>
    </source>
</evidence>
<reference evidence="17 18" key="1">
    <citation type="journal article" date="2013" name="Nat. Genet.">
        <title>The genome of the hydatid tapeworm Echinococcus granulosus.</title>
        <authorList>
            <person name="Zheng H."/>
            <person name="Zhang W."/>
            <person name="Zhang L."/>
            <person name="Zhang Z."/>
            <person name="Li J."/>
            <person name="Lu G."/>
            <person name="Zhu Y."/>
            <person name="Wang Y."/>
            <person name="Huang Y."/>
            <person name="Liu J."/>
            <person name="Kang H."/>
            <person name="Chen J."/>
            <person name="Wang L."/>
            <person name="Chen A."/>
            <person name="Yu S."/>
            <person name="Gao Z."/>
            <person name="Jin L."/>
            <person name="Gu W."/>
            <person name="Wang Z."/>
            <person name="Zhao L."/>
            <person name="Shi B."/>
            <person name="Wen H."/>
            <person name="Lin R."/>
            <person name="Jones M.K."/>
            <person name="Brejova B."/>
            <person name="Vinar T."/>
            <person name="Zhao G."/>
            <person name="McManus D.P."/>
            <person name="Chen Z."/>
            <person name="Zhou Y."/>
            <person name="Wang S."/>
        </authorList>
    </citation>
    <scope>NUCLEOTIDE SEQUENCE [LARGE SCALE GENOMIC DNA]</scope>
</reference>
<dbReference type="SUPFAM" id="SSF55315">
    <property type="entry name" value="L30e-like"/>
    <property type="match status" value="1"/>
</dbReference>
<dbReference type="GO" id="GO:0005524">
    <property type="term" value="F:ATP binding"/>
    <property type="evidence" value="ECO:0007669"/>
    <property type="project" value="UniProtKB-KW"/>
</dbReference>
<dbReference type="Gene3D" id="3.40.50.10330">
    <property type="entry name" value="Probable inorganic polyphosphate/atp-NAD kinase, domain 1"/>
    <property type="match status" value="1"/>
</dbReference>
<feature type="domain" description="Ras-associating" evidence="16">
    <location>
        <begin position="1167"/>
        <end position="1269"/>
    </location>
</feature>
<keyword evidence="4" id="KW-0479">Metal-binding</keyword>
<evidence type="ECO:0000256" key="5">
    <source>
        <dbReference type="ARBA" id="ARBA00022737"/>
    </source>
</evidence>
<accession>W6USM4</accession>
<dbReference type="CDD" id="cd20804">
    <property type="entry name" value="C1_DGKtheta_typeV_rpt2"/>
    <property type="match status" value="1"/>
</dbReference>
<protein>
    <recommendedName>
        <fullName evidence="12">Diacylglycerol kinase</fullName>
        <shortName evidence="12">DAG kinase</shortName>
        <ecNumber evidence="12">2.7.1.107</ecNumber>
    </recommendedName>
</protein>
<dbReference type="GO" id="GO:0007200">
    <property type="term" value="P:phospholipase C-activating G protein-coupled receptor signaling pathway"/>
    <property type="evidence" value="ECO:0007669"/>
    <property type="project" value="InterPro"/>
</dbReference>
<sequence length="1879" mass="207614">MDFPHENPHCPSLPPQQYVLTTQISGQPFICNHPNWYLQPTAYPLHAAECYLPFVFSDVQMNNSAPIMPSSLQTQRIERRVATAQASKLEQLRANHVNDEKKNRTHMTKPESRESDALLILDPKTRTPHVSQPGASPSPSSTSFPRRHGVGCRSSFTSTGMADVESSESHPYGVKTSESENDSTPTRETTLSRERIKHPDLVRRVNETCNEQRCIDNITDHLCQRLHLGGPESSTSSFEPRLEVVAGTHSNLESKRSKNNRKAKLDSPQDPPQTKANTTFTRPKCLKTTKLESPSPRMGDPTSWAAVASAPPNLKISEVRVLKRTEPLPTAAATIASTASHPRMRRKALRAQRNPRRGGYLTDLMKERMLFRYRSLLAQSTAPRRRGQERLTPRRKHYSHLKAGILRDRLVRGMVGQMTHPCEEKFILAEATRNVVKIVLPSMPDLEAPVEEMLKKLAEFHDRAYKQTAEAPAKRKNTRRIVCGFHEVIKSLKLDKLKFLIIAKDLEKGAYEIEEEGSNQTEGAVDLPKKSNALAKTLKQTVDMARERGCPVMLAFKRRYLQRLCHKGAAVSCVGVINLAGAEDLAKPIMETYRQAVNAVGEPQVILEIAKVPALNVCRTLPEMDEPFASKPTETITSLDVESTTDTDTQSSSPRVGTAVKGWFQGHAFIKKNLHKPATCHHCCDLLWGILGTTGMICEICNFLAHEKCIRQVVSPCTCIIPFLIQDPMAHCWSDVGHFKRKFCNVCRKRLDDLLSVRCEICEYYTHYECLEFVSADCKVCSISTPSKDREKSPTLLRKPSVLASLGLPFSNIADIPELHSALGMASTPGSSSGCGGGATGISDTESVPPRPWTGGMAAFAAYAMRSAAIQAAAVTTATAATSSSVNSGGTLASSSTATATTTSASSSPFPQTGVSGVSAPTNLPPSPVSPQAPPPLPFTITPQTDVPVHHWREGNLPANSKCSSCKKTCWSAECLTGMRCEWCGVTVHYTCFRNLPMECDYGSLRDIMLPPQAVSIPRTSLLMEHIIGLPKPQPDFFPGLPALMDEFTSSGESLEESGFERRTNRDKSDRDFDDYVRVYDGMDRYRRHQCRYLSLGKNVSVRKVIELSLKAFQLPPDEEKDFYLVEINERDGSEHPLDSNTPFKRQLQFETRRPQIILRYVEREENRDYINVYPGSLVDYADISVPSIQVSITPTTSAHDVLVLSLHRLGVGYLDANKFNLVETVVDRGLVERVLHPNDRPWEIIDNVRLESVRALRLTRFYIRSVKDPYGQGVSLFVGNLKRGLSQRLYEIILLERLGYQNKWDAIEVIYYDFGSLVVIYSNAEKADEAYRLLKNSTFEDRPILAMILPRIKPEHILDGTQPLLVFVNVKSGGCQGLELITSFRKLLNPHQVFNLDNGGPLPGLHCFRHLSRFKILVCGGDGTVGWALSCLDNVGQDAACPTPPMAILPIGTGNDLARVLHWGPGYTGTEDPLQILRDVVEAEEIRLDRWTVVIKPDQVESDAQKKQLQIEANTCNTNEDTSRIFVMNNYFGLGIDADLNLDFHLAREENPAKFNSRIHNKSVYFKMGLRKMVNQTKCKDLHQNVLIEVDGRQLDLPPIEGIIILNILSWGAGANPWGMEKDEAFAKPTHYDGLLEVVGVTGVVHMGQIFSGLRTGTRLAQGGHIRITLKSDIPVQVDGEPWIQSPGQIVVLRSALKATMLKKRKRRKVNRRHTEPGLGANSGVAVDASSGAMLPAILPTTTAVVETGSSSTTTTTTVFSASPLPSIVNSSSGGGGKSRRGLTALRSEAAIGASQFTLHSQVAIPSDRRPVTPTPFLLHDFTLEDRFIDCGSGPELAPLSANHSHVDETVAAVTSGTSSSPSSASPDFLLNPTLPEE</sequence>
<evidence type="ECO:0000313" key="17">
    <source>
        <dbReference type="EMBL" id="EUB64288.1"/>
    </source>
</evidence>
<feature type="region of interest" description="Disordered" evidence="13">
    <location>
        <begin position="91"/>
        <end position="199"/>
    </location>
</feature>
<organism evidence="17 18">
    <name type="scientific">Echinococcus granulosus</name>
    <name type="common">Hydatid tapeworm</name>
    <dbReference type="NCBI Taxonomy" id="6210"/>
    <lineage>
        <taxon>Eukaryota</taxon>
        <taxon>Metazoa</taxon>
        <taxon>Spiralia</taxon>
        <taxon>Lophotrochozoa</taxon>
        <taxon>Platyhelminthes</taxon>
        <taxon>Cestoda</taxon>
        <taxon>Eucestoda</taxon>
        <taxon>Cyclophyllidea</taxon>
        <taxon>Taeniidae</taxon>
        <taxon>Echinococcus</taxon>
        <taxon>Echinococcus granulosus group</taxon>
    </lineage>
</organism>
<dbReference type="GO" id="GO:0008270">
    <property type="term" value="F:zinc ion binding"/>
    <property type="evidence" value="ECO:0007669"/>
    <property type="project" value="UniProtKB-KW"/>
</dbReference>
<comment type="subcellular location">
    <subcellularLocation>
        <location evidence="1">Membrane</location>
    </subcellularLocation>
</comment>
<dbReference type="Pfam" id="PF00130">
    <property type="entry name" value="C1_1"/>
    <property type="match status" value="2"/>
</dbReference>
<dbReference type="PROSITE" id="PS50146">
    <property type="entry name" value="DAGK"/>
    <property type="match status" value="1"/>
</dbReference>
<evidence type="ECO:0000256" key="9">
    <source>
        <dbReference type="ARBA" id="ARBA00022833"/>
    </source>
</evidence>
<evidence type="ECO:0000256" key="7">
    <source>
        <dbReference type="ARBA" id="ARBA00022771"/>
    </source>
</evidence>
<dbReference type="InterPro" id="IPR056392">
    <property type="entry name" value="DGKtheta_RBD"/>
</dbReference>
<feature type="region of interest" description="Disordered" evidence="13">
    <location>
        <begin position="825"/>
        <end position="851"/>
    </location>
</feature>
<dbReference type="PROSITE" id="PS50200">
    <property type="entry name" value="RA"/>
    <property type="match status" value="2"/>
</dbReference>
<evidence type="ECO:0000256" key="11">
    <source>
        <dbReference type="ARBA" id="ARBA00023136"/>
    </source>
</evidence>
<dbReference type="KEGG" id="egl:EGR_00832"/>
<dbReference type="Pfam" id="PF01248">
    <property type="entry name" value="Ribosomal_L7Ae"/>
    <property type="match status" value="1"/>
</dbReference>